<organism evidence="1 2">
    <name type="scientific">Halalkalibacter akibai (strain ATCC 43226 / DSM 21942 / CIP 109018 / JCM 9157 / 1139)</name>
    <name type="common">Bacillus akibai</name>
    <dbReference type="NCBI Taxonomy" id="1236973"/>
    <lineage>
        <taxon>Bacteria</taxon>
        <taxon>Bacillati</taxon>
        <taxon>Bacillota</taxon>
        <taxon>Bacilli</taxon>
        <taxon>Bacillales</taxon>
        <taxon>Bacillaceae</taxon>
        <taxon>Halalkalibacter</taxon>
    </lineage>
</organism>
<dbReference type="STRING" id="1236973.JCM9157_4975"/>
<comment type="caution">
    <text evidence="1">The sequence shown here is derived from an EMBL/GenBank/DDBJ whole genome shotgun (WGS) entry which is preliminary data.</text>
</comment>
<evidence type="ECO:0000313" key="1">
    <source>
        <dbReference type="EMBL" id="GAE37658.1"/>
    </source>
</evidence>
<accession>W4R180</accession>
<dbReference type="RefSeq" id="WP_035668732.1">
    <property type="nucleotide sequence ID" value="NZ_BAUV01000099.1"/>
</dbReference>
<dbReference type="AlphaFoldDB" id="W4R180"/>
<gene>
    <name evidence="1" type="ORF">JCM9157_4975</name>
</gene>
<reference evidence="1 2" key="1">
    <citation type="journal article" date="2014" name="Genome Announc.">
        <title>Draft Genome Sequences of Three Alkaliphilic Bacillus Strains, Bacillus wakoensis JCM 9140T, Bacillus akibai JCM 9157T, and Bacillus hemicellulosilyticus JCM 9152T.</title>
        <authorList>
            <person name="Yuki M."/>
            <person name="Oshima K."/>
            <person name="Suda W."/>
            <person name="Oshida Y."/>
            <person name="Kitamura K."/>
            <person name="Iida T."/>
            <person name="Hattori M."/>
            <person name="Ohkuma M."/>
        </authorList>
    </citation>
    <scope>NUCLEOTIDE SEQUENCE [LARGE SCALE GENOMIC DNA]</scope>
    <source>
        <strain evidence="1 2">JCM 9157</strain>
    </source>
</reference>
<protein>
    <submittedName>
        <fullName evidence="1">Uncharacterized protein</fullName>
    </submittedName>
</protein>
<evidence type="ECO:0000313" key="2">
    <source>
        <dbReference type="Proteomes" id="UP000018896"/>
    </source>
</evidence>
<name>W4R180_HALA3</name>
<sequence length="159" mass="18652">MEHNLIELTKEVKVIEEQYKANFLSKKSGFEKLSRTITNKISLTDLTQMDKKLFKGDKLEQQKFFYDEEGKVLRGIEIATTSESQYVSTEGRIVTQKELILLQDGHYMVFHHRIIWFDHKNVLRSDRIMDCTEDIMAFSLIEAIQSIQSYLSVGIENKR</sequence>
<dbReference type="EMBL" id="BAUV01000099">
    <property type="protein sequence ID" value="GAE37658.1"/>
    <property type="molecule type" value="Genomic_DNA"/>
</dbReference>
<proteinExistence type="predicted"/>
<keyword evidence="2" id="KW-1185">Reference proteome</keyword>
<dbReference type="Proteomes" id="UP000018896">
    <property type="component" value="Unassembled WGS sequence"/>
</dbReference>